<dbReference type="EMBL" id="CAICTM010000011">
    <property type="protein sequence ID" value="CAB9496900.1"/>
    <property type="molecule type" value="Genomic_DNA"/>
</dbReference>
<accession>A0A9N8H2L7</accession>
<dbReference type="AlphaFoldDB" id="A0A9N8H2L7"/>
<evidence type="ECO:0000313" key="2">
    <source>
        <dbReference type="Proteomes" id="UP001153069"/>
    </source>
</evidence>
<proteinExistence type="predicted"/>
<evidence type="ECO:0008006" key="3">
    <source>
        <dbReference type="Google" id="ProtNLM"/>
    </source>
</evidence>
<protein>
    <recommendedName>
        <fullName evidence="3">Reverse transcriptase Ty1/copia-type domain-containing protein</fullName>
    </recommendedName>
</protein>
<name>A0A9N8H2L7_9STRA</name>
<dbReference type="OrthoDB" id="123335at2759"/>
<dbReference type="PANTHER" id="PTHR11439">
    <property type="entry name" value="GAG-POL-RELATED RETROTRANSPOSON"/>
    <property type="match status" value="1"/>
</dbReference>
<reference evidence="1" key="1">
    <citation type="submission" date="2020-06" db="EMBL/GenBank/DDBJ databases">
        <authorList>
            <consortium name="Plant Systems Biology data submission"/>
        </authorList>
    </citation>
    <scope>NUCLEOTIDE SEQUENCE</scope>
    <source>
        <strain evidence="1">D6</strain>
    </source>
</reference>
<comment type="caution">
    <text evidence="1">The sequence shown here is derived from an EMBL/GenBank/DDBJ whole genome shotgun (WGS) entry which is preliminary data.</text>
</comment>
<organism evidence="1 2">
    <name type="scientific">Seminavis robusta</name>
    <dbReference type="NCBI Taxonomy" id="568900"/>
    <lineage>
        <taxon>Eukaryota</taxon>
        <taxon>Sar</taxon>
        <taxon>Stramenopiles</taxon>
        <taxon>Ochrophyta</taxon>
        <taxon>Bacillariophyta</taxon>
        <taxon>Bacillariophyceae</taxon>
        <taxon>Bacillariophycidae</taxon>
        <taxon>Naviculales</taxon>
        <taxon>Naviculaceae</taxon>
        <taxon>Seminavis</taxon>
    </lineage>
</organism>
<gene>
    <name evidence="1" type="ORF">SEMRO_11_G008601.1</name>
</gene>
<sequence>MPQSTNDSSAAITYVDDCLYWGSDDAAEAWFEQALGQQLKIDFMGDLSFYLGAHYDWQVILDGRLCIHCLQEGHIHKMLDQHSMLDANAVDSPYRSGLPIDRVRHDGLDPSEKPLLVKAYQSIVGSLNWISLSTRPDITPVTSLLATYLHNPSPGHLTSAKHVLRYLKGSSGWGITYTQI</sequence>
<evidence type="ECO:0000313" key="1">
    <source>
        <dbReference type="EMBL" id="CAB9496900.1"/>
    </source>
</evidence>
<dbReference type="PANTHER" id="PTHR11439:SF463">
    <property type="entry name" value="REVERSE TRANSCRIPTASE TY1_COPIA-TYPE DOMAIN-CONTAINING PROTEIN"/>
    <property type="match status" value="1"/>
</dbReference>
<dbReference type="Proteomes" id="UP001153069">
    <property type="component" value="Unassembled WGS sequence"/>
</dbReference>
<keyword evidence="2" id="KW-1185">Reference proteome</keyword>